<dbReference type="PANTHER" id="PTHR43479:SF22">
    <property type="entry name" value="TRANSCRIPTIONAL REGULATOR, TETR FAMILY"/>
    <property type="match status" value="1"/>
</dbReference>
<evidence type="ECO:0000259" key="4">
    <source>
        <dbReference type="PROSITE" id="PS50977"/>
    </source>
</evidence>
<proteinExistence type="predicted"/>
<evidence type="ECO:0000256" key="1">
    <source>
        <dbReference type="ARBA" id="ARBA00022491"/>
    </source>
</evidence>
<reference evidence="5 6" key="1">
    <citation type="submission" date="2017-08" db="EMBL/GenBank/DDBJ databases">
        <title>Complete Genome Sequence of Bacillus kochii Oregon-R-modENCODE STRAIN BDGP4, isolated from Drosophila melanogaster gut.</title>
        <authorList>
            <person name="Wan K.H."/>
            <person name="Yu C."/>
            <person name="Park S."/>
            <person name="Hammonds A.S."/>
            <person name="Booth B.W."/>
            <person name="Celniker S.E."/>
        </authorList>
    </citation>
    <scope>NUCLEOTIDE SEQUENCE [LARGE SCALE GENOMIC DNA]</scope>
    <source>
        <strain evidence="5 6">BDGP4</strain>
    </source>
</reference>
<evidence type="ECO:0000256" key="3">
    <source>
        <dbReference type="PROSITE-ProRule" id="PRU00335"/>
    </source>
</evidence>
<dbReference type="RefSeq" id="WP_095372205.1">
    <property type="nucleotide sequence ID" value="NZ_CANMJM010000015.1"/>
</dbReference>
<name>A0A248TKG9_9BACI</name>
<dbReference type="SUPFAM" id="SSF46689">
    <property type="entry name" value="Homeodomain-like"/>
    <property type="match status" value="1"/>
</dbReference>
<sequence>MNNKKKKVADAALKLFQEKGIQQTSVQDIIDSANISKGTFYNYFATKNDCIAEILEDLRYEASQRRIALQVGKDTKDRDVFIDQISLLYTLQEASNLHRLFEAILHSNEKDLKKLVLQHRVYDMEWLTFRVIEVFGEDTRDYAFEGVVLFTGMLQHLLFVKRITNNVYDLKQLIDVTLSYLEMILQTMKSSGVSLLNYSAINQLRTHINKRIIKIEEIFEFAQQLQEQHQFDEDQQDLFDAILTELKADRIRKPVLLPLLKPFQTSLDKTEIELQAHTFTNLIWYYLQTK</sequence>
<dbReference type="PROSITE" id="PS50977">
    <property type="entry name" value="HTH_TETR_2"/>
    <property type="match status" value="1"/>
</dbReference>
<gene>
    <name evidence="5" type="ORF">CKF48_15895</name>
</gene>
<dbReference type="InterPro" id="IPR023772">
    <property type="entry name" value="DNA-bd_HTH_TetR-type_CS"/>
</dbReference>
<dbReference type="InterPro" id="IPR009057">
    <property type="entry name" value="Homeodomain-like_sf"/>
</dbReference>
<accession>A0A248TKG9</accession>
<dbReference type="KEGG" id="bko:CKF48_15895"/>
<dbReference type="GeneID" id="97217366"/>
<feature type="DNA-binding region" description="H-T-H motif" evidence="3">
    <location>
        <begin position="25"/>
        <end position="44"/>
    </location>
</feature>
<dbReference type="PANTHER" id="PTHR43479">
    <property type="entry name" value="ACREF/ENVCD OPERON REPRESSOR-RELATED"/>
    <property type="match status" value="1"/>
</dbReference>
<dbReference type="OrthoDB" id="9812993at2"/>
<evidence type="ECO:0000313" key="6">
    <source>
        <dbReference type="Proteomes" id="UP000215137"/>
    </source>
</evidence>
<dbReference type="Proteomes" id="UP000215137">
    <property type="component" value="Chromosome"/>
</dbReference>
<dbReference type="Gene3D" id="1.10.357.10">
    <property type="entry name" value="Tetracycline Repressor, domain 2"/>
    <property type="match status" value="1"/>
</dbReference>
<keyword evidence="6" id="KW-1185">Reference proteome</keyword>
<dbReference type="InterPro" id="IPR001647">
    <property type="entry name" value="HTH_TetR"/>
</dbReference>
<dbReference type="PRINTS" id="PR00455">
    <property type="entry name" value="HTHTETR"/>
</dbReference>
<dbReference type="EMBL" id="CP022983">
    <property type="protein sequence ID" value="ASV68635.1"/>
    <property type="molecule type" value="Genomic_DNA"/>
</dbReference>
<organism evidence="5 6">
    <name type="scientific">Cytobacillus kochii</name>
    <dbReference type="NCBI Taxonomy" id="859143"/>
    <lineage>
        <taxon>Bacteria</taxon>
        <taxon>Bacillati</taxon>
        <taxon>Bacillota</taxon>
        <taxon>Bacilli</taxon>
        <taxon>Bacillales</taxon>
        <taxon>Bacillaceae</taxon>
        <taxon>Cytobacillus</taxon>
    </lineage>
</organism>
<dbReference type="GO" id="GO:0003677">
    <property type="term" value="F:DNA binding"/>
    <property type="evidence" value="ECO:0007669"/>
    <property type="project" value="UniProtKB-UniRule"/>
</dbReference>
<protein>
    <submittedName>
        <fullName evidence="5">TetR family transcriptional regulator</fullName>
    </submittedName>
</protein>
<dbReference type="InterPro" id="IPR050624">
    <property type="entry name" value="HTH-type_Tx_Regulator"/>
</dbReference>
<dbReference type="PROSITE" id="PS01081">
    <property type="entry name" value="HTH_TETR_1"/>
    <property type="match status" value="1"/>
</dbReference>
<feature type="domain" description="HTH tetR-type" evidence="4">
    <location>
        <begin position="2"/>
        <end position="62"/>
    </location>
</feature>
<keyword evidence="2 3" id="KW-0238">DNA-binding</keyword>
<evidence type="ECO:0000256" key="2">
    <source>
        <dbReference type="ARBA" id="ARBA00023125"/>
    </source>
</evidence>
<keyword evidence="1" id="KW-0678">Repressor</keyword>
<dbReference type="Pfam" id="PF00440">
    <property type="entry name" value="TetR_N"/>
    <property type="match status" value="1"/>
</dbReference>
<dbReference type="AlphaFoldDB" id="A0A248TKG9"/>
<evidence type="ECO:0000313" key="5">
    <source>
        <dbReference type="EMBL" id="ASV68635.1"/>
    </source>
</evidence>